<keyword evidence="2" id="KW-1185">Reference proteome</keyword>
<comment type="caution">
    <text evidence="1">The sequence shown here is derived from an EMBL/GenBank/DDBJ whole genome shotgun (WGS) entry which is preliminary data.</text>
</comment>
<gene>
    <name evidence="1" type="ORF">Ciccas_010664</name>
</gene>
<accession>A0ABD2PWF5</accession>
<sequence>MTEKSSLKMSCVDSAPNSPFFDGDALLFNSESDISNEIESHMLLKSRMIQVSAWFSELAPVKQIAFISVLMRNLHAPFVELVNSCVEKRLEGVRSSELNRDLEEKANNIEYLSTLLSETRPSSIATRLFDLLPFFTRKNKEPSSADSVRDVYFKLVERLICLTAFNDSFDAKFIPRHGNSQISHFGSMISSPNSSFSINNLPSNCTDTFFGQLILLFLTHFEFSSADKADLIDRLQNHHQSIQESIKNSPPTPSNQLLAFERLLECTIAMTHEFIDYFPFDRSSYDSLDFAPTKHYMHSSSIDHGHSRYGQFLHPNACHSQQQQNQNKSASLNSSGFLSGSECFLADNSSSLLSSRMSRASFEADLSQHQHHFLFCGSRSSGLVQPRRQSASAFFLNPTKDTSSNKNTHCFASERLTESDEKEISANYPPLIQIELSPSSPQISTPDKRKFGGSQENLLLNSICSEDSNISHSISMNTDLMSNCSCESVHSFASPHSPSPSARSLSILFPAPQHRRSFTEGLEHYSFNQTLAPGMSSEFHFSTKGSPTTLL</sequence>
<evidence type="ECO:0000313" key="1">
    <source>
        <dbReference type="EMBL" id="KAL3310766.1"/>
    </source>
</evidence>
<dbReference type="AlphaFoldDB" id="A0ABD2PWF5"/>
<evidence type="ECO:0000313" key="2">
    <source>
        <dbReference type="Proteomes" id="UP001626550"/>
    </source>
</evidence>
<dbReference type="Proteomes" id="UP001626550">
    <property type="component" value="Unassembled WGS sequence"/>
</dbReference>
<name>A0ABD2PWF5_9PLAT</name>
<organism evidence="1 2">
    <name type="scientific">Cichlidogyrus casuarinus</name>
    <dbReference type="NCBI Taxonomy" id="1844966"/>
    <lineage>
        <taxon>Eukaryota</taxon>
        <taxon>Metazoa</taxon>
        <taxon>Spiralia</taxon>
        <taxon>Lophotrochozoa</taxon>
        <taxon>Platyhelminthes</taxon>
        <taxon>Monogenea</taxon>
        <taxon>Monopisthocotylea</taxon>
        <taxon>Dactylogyridea</taxon>
        <taxon>Ancyrocephalidae</taxon>
        <taxon>Cichlidogyrus</taxon>
    </lineage>
</organism>
<reference evidence="1 2" key="1">
    <citation type="submission" date="2024-11" db="EMBL/GenBank/DDBJ databases">
        <title>Adaptive evolution of stress response genes in parasites aligns with host niche diversity.</title>
        <authorList>
            <person name="Hahn C."/>
            <person name="Resl P."/>
        </authorList>
    </citation>
    <scope>NUCLEOTIDE SEQUENCE [LARGE SCALE GENOMIC DNA]</scope>
    <source>
        <strain evidence="1">EGGRZ-B1_66</strain>
        <tissue evidence="1">Body</tissue>
    </source>
</reference>
<proteinExistence type="predicted"/>
<dbReference type="EMBL" id="JBJKFK010002666">
    <property type="protein sequence ID" value="KAL3310766.1"/>
    <property type="molecule type" value="Genomic_DNA"/>
</dbReference>
<protein>
    <submittedName>
        <fullName evidence="1">Uncharacterized protein</fullName>
    </submittedName>
</protein>